<dbReference type="NCBIfam" id="TIGR01499">
    <property type="entry name" value="folC"/>
    <property type="match status" value="1"/>
</dbReference>
<evidence type="ECO:0000256" key="5">
    <source>
        <dbReference type="ARBA" id="ARBA00022840"/>
    </source>
</evidence>
<name>A0A6N7F1H5_9GAMM</name>
<dbReference type="Pfam" id="PF08245">
    <property type="entry name" value="Mur_ligase_M"/>
    <property type="match status" value="1"/>
</dbReference>
<keyword evidence="10" id="KW-1185">Reference proteome</keyword>
<evidence type="ECO:0000256" key="4">
    <source>
        <dbReference type="ARBA" id="ARBA00022741"/>
    </source>
</evidence>
<dbReference type="RefSeq" id="WP_152809197.1">
    <property type="nucleotide sequence ID" value="NZ_WHNW01000002.1"/>
</dbReference>
<dbReference type="InterPro" id="IPR036565">
    <property type="entry name" value="Mur-like_cat_sf"/>
</dbReference>
<dbReference type="InterPro" id="IPR036615">
    <property type="entry name" value="Mur_ligase_C_dom_sf"/>
</dbReference>
<dbReference type="UniPathway" id="UPA00077">
    <property type="reaction ID" value="UER00157"/>
</dbReference>
<dbReference type="Proteomes" id="UP000471298">
    <property type="component" value="Unassembled WGS sequence"/>
</dbReference>
<dbReference type="InterPro" id="IPR013221">
    <property type="entry name" value="Mur_ligase_cen"/>
</dbReference>
<evidence type="ECO:0000313" key="9">
    <source>
        <dbReference type="EMBL" id="MPV85706.1"/>
    </source>
</evidence>
<comment type="caution">
    <text evidence="9">The sequence shown here is derived from an EMBL/GenBank/DDBJ whole genome shotgun (WGS) entry which is preliminary data.</text>
</comment>
<dbReference type="SUPFAM" id="SSF53244">
    <property type="entry name" value="MurD-like peptide ligases, peptide-binding domain"/>
    <property type="match status" value="1"/>
</dbReference>
<dbReference type="PANTHER" id="PTHR11136">
    <property type="entry name" value="FOLYLPOLYGLUTAMATE SYNTHASE-RELATED"/>
    <property type="match status" value="1"/>
</dbReference>
<dbReference type="GO" id="GO:0005524">
    <property type="term" value="F:ATP binding"/>
    <property type="evidence" value="ECO:0007669"/>
    <property type="project" value="UniProtKB-KW"/>
</dbReference>
<dbReference type="GO" id="GO:0008841">
    <property type="term" value="F:dihydrofolate synthase activity"/>
    <property type="evidence" value="ECO:0007669"/>
    <property type="project" value="TreeGrafter"/>
</dbReference>
<dbReference type="PANTHER" id="PTHR11136:SF0">
    <property type="entry name" value="DIHYDROFOLATE SYNTHETASE-RELATED"/>
    <property type="match status" value="1"/>
</dbReference>
<dbReference type="EMBL" id="WHNW01000002">
    <property type="protein sequence ID" value="MPV85706.1"/>
    <property type="molecule type" value="Genomic_DNA"/>
</dbReference>
<dbReference type="InterPro" id="IPR001645">
    <property type="entry name" value="Folylpolyglutamate_synth"/>
</dbReference>
<proteinExistence type="inferred from homology"/>
<sequence>MQTPMQPPKRQSEPQQQQRQQQARKQAEQHPASYPSVSTLDEFYAALYALPPRFNRAITTPRAVTAKLLQQLGHPERQCRSVVITGSKGKGSVALMLSAALQQAHARVGLFTSPHLFDYRERIRINGEMIPVDTLVNLGNCVFAAANQLTINHEDERPRFFEITTAIAYLYFAEQSVAMAVMETGIGAKTDAVNQSVHEVAILTHIEAEHLDIFGDMPTLIDEKCGVMRAHTPLILGAQQPVVVDAVKTIANQLSVDVCSVDRIDNVIDNAAINACPSAQSQAPSYQWPVEGCLLSAHSKIKARNMAIAVAALQALDIRMTQSVATTLSTLTLPAREEVVSEAPLIVIDSAHTAQSAANLAQFVMARRDALGLTGRLVMLVSFSATKNVYAAMEAFDKVANNPLNKAVKQIPEDISEVTSKAASNSSSQVVALQPPSMIATVIVTEATTTRSLSCELIVDALQGLQAHDTKSDAAGELSDGVTKRAAIERILSEADPEAALTLALSNLQSSDCLVITGSVYLAGWASAYYQARA</sequence>
<keyword evidence="6" id="KW-0460">Magnesium</keyword>
<evidence type="ECO:0000256" key="2">
    <source>
        <dbReference type="ARBA" id="ARBA00022598"/>
    </source>
</evidence>
<dbReference type="GO" id="GO:0005737">
    <property type="term" value="C:cytoplasm"/>
    <property type="evidence" value="ECO:0007669"/>
    <property type="project" value="TreeGrafter"/>
</dbReference>
<comment type="similarity">
    <text evidence="1">Belongs to the folylpolyglutamate synthase family.</text>
</comment>
<evidence type="ECO:0000256" key="3">
    <source>
        <dbReference type="ARBA" id="ARBA00022723"/>
    </source>
</evidence>
<keyword evidence="5" id="KW-0067">ATP-binding</keyword>
<dbReference type="GO" id="GO:0004326">
    <property type="term" value="F:tetrahydrofolylpolyglutamate synthase activity"/>
    <property type="evidence" value="ECO:0007669"/>
    <property type="project" value="InterPro"/>
</dbReference>
<keyword evidence="4" id="KW-0547">Nucleotide-binding</keyword>
<feature type="domain" description="Mur ligase central" evidence="8">
    <location>
        <begin position="84"/>
        <end position="267"/>
    </location>
</feature>
<dbReference type="Gene3D" id="3.40.1190.10">
    <property type="entry name" value="Mur-like, catalytic domain"/>
    <property type="match status" value="1"/>
</dbReference>
<evidence type="ECO:0000256" key="1">
    <source>
        <dbReference type="ARBA" id="ARBA00008276"/>
    </source>
</evidence>
<evidence type="ECO:0000256" key="7">
    <source>
        <dbReference type="SAM" id="MobiDB-lite"/>
    </source>
</evidence>
<organism evidence="9 10">
    <name type="scientific">Ostreibacterium oceani</name>
    <dbReference type="NCBI Taxonomy" id="2654998"/>
    <lineage>
        <taxon>Bacteria</taxon>
        <taxon>Pseudomonadati</taxon>
        <taxon>Pseudomonadota</taxon>
        <taxon>Gammaproteobacteria</taxon>
        <taxon>Cardiobacteriales</taxon>
        <taxon>Ostreibacteriaceae</taxon>
        <taxon>Ostreibacterium</taxon>
    </lineage>
</organism>
<dbReference type="AlphaFoldDB" id="A0A6N7F1H5"/>
<dbReference type="SUPFAM" id="SSF53623">
    <property type="entry name" value="MurD-like peptide ligases, catalytic domain"/>
    <property type="match status" value="1"/>
</dbReference>
<keyword evidence="3" id="KW-0479">Metal-binding</keyword>
<dbReference type="InParanoid" id="A0A6N7F1H5"/>
<feature type="compositionally biased region" description="Low complexity" evidence="7">
    <location>
        <begin position="13"/>
        <end position="24"/>
    </location>
</feature>
<dbReference type="GO" id="GO:0046654">
    <property type="term" value="P:tetrahydrofolate biosynthetic process"/>
    <property type="evidence" value="ECO:0007669"/>
    <property type="project" value="UniProtKB-UniPathway"/>
</dbReference>
<reference evidence="9 10" key="1">
    <citation type="submission" date="2019-10" db="EMBL/GenBank/DDBJ databases">
        <title>Cardiobacteriales fam. a chemoheterotrophic member of the order Cardiobacteriales, and proposal of Cardiobacteriales fam. nov.</title>
        <authorList>
            <person name="Wang C."/>
        </authorList>
    </citation>
    <scope>NUCLEOTIDE SEQUENCE [LARGE SCALE GENOMIC DNA]</scope>
    <source>
        <strain evidence="9 10">ML27</strain>
    </source>
</reference>
<gene>
    <name evidence="9" type="ORF">GCU85_03000</name>
</gene>
<protein>
    <recommendedName>
        <fullName evidence="8">Mur ligase central domain-containing protein</fullName>
    </recommendedName>
</protein>
<evidence type="ECO:0000313" key="10">
    <source>
        <dbReference type="Proteomes" id="UP000471298"/>
    </source>
</evidence>
<dbReference type="Gene3D" id="3.90.190.20">
    <property type="entry name" value="Mur ligase, C-terminal domain"/>
    <property type="match status" value="1"/>
</dbReference>
<evidence type="ECO:0000259" key="8">
    <source>
        <dbReference type="Pfam" id="PF08245"/>
    </source>
</evidence>
<evidence type="ECO:0000256" key="6">
    <source>
        <dbReference type="ARBA" id="ARBA00022842"/>
    </source>
</evidence>
<accession>A0A6N7F1H5</accession>
<keyword evidence="2" id="KW-0436">Ligase</keyword>
<feature type="region of interest" description="Disordered" evidence="7">
    <location>
        <begin position="1"/>
        <end position="34"/>
    </location>
</feature>
<dbReference type="GO" id="GO:0046872">
    <property type="term" value="F:metal ion binding"/>
    <property type="evidence" value="ECO:0007669"/>
    <property type="project" value="UniProtKB-KW"/>
</dbReference>